<reference evidence="1 2" key="1">
    <citation type="submission" date="2015-09" db="EMBL/GenBank/DDBJ databases">
        <title>A metagenomics-based metabolic model of nitrate-dependent anaerobic oxidation of methane by Methanoperedens-like archaea.</title>
        <authorList>
            <person name="Arshad A."/>
            <person name="Speth D.R."/>
            <person name="De Graaf R.M."/>
            <person name="Op Den Camp H.J."/>
            <person name="Jetten M.S."/>
            <person name="Welte C.U."/>
        </authorList>
    </citation>
    <scope>NUCLEOTIDE SEQUENCE [LARGE SCALE GENOMIC DNA]</scope>
</reference>
<sequence>MAINDQIVKILAEDMGPSASPFLERQCKFHLNKDPGALTASDMEELAKWVYTGAKLTIGEGIADKLKTKILAVK</sequence>
<gene>
    <name evidence="1" type="ORF">MPEBLZ_01776</name>
</gene>
<accession>A0A0P8CKJ4</accession>
<name>A0A0P8CKJ4_9EURY</name>
<comment type="caution">
    <text evidence="1">The sequence shown here is derived from an EMBL/GenBank/DDBJ whole genome shotgun (WGS) entry which is preliminary data.</text>
</comment>
<proteinExistence type="predicted"/>
<evidence type="ECO:0000313" key="2">
    <source>
        <dbReference type="Proteomes" id="UP000050360"/>
    </source>
</evidence>
<dbReference type="Proteomes" id="UP000050360">
    <property type="component" value="Unassembled WGS sequence"/>
</dbReference>
<protein>
    <submittedName>
        <fullName evidence="1">Uncharacterized protein</fullName>
    </submittedName>
</protein>
<dbReference type="EMBL" id="LKCM01000137">
    <property type="protein sequence ID" value="KPQ43593.1"/>
    <property type="molecule type" value="Genomic_DNA"/>
</dbReference>
<evidence type="ECO:0000313" key="1">
    <source>
        <dbReference type="EMBL" id="KPQ43593.1"/>
    </source>
</evidence>
<dbReference type="AlphaFoldDB" id="A0A0P8CKJ4"/>
<organism evidence="1 2">
    <name type="scientific">Candidatus Methanoperedens nitratireducens</name>
    <dbReference type="NCBI Taxonomy" id="1392998"/>
    <lineage>
        <taxon>Archaea</taxon>
        <taxon>Methanobacteriati</taxon>
        <taxon>Methanobacteriota</taxon>
        <taxon>Stenosarchaea group</taxon>
        <taxon>Methanomicrobia</taxon>
        <taxon>Methanosarcinales</taxon>
        <taxon>ANME-2 cluster</taxon>
        <taxon>Candidatus Methanoperedentaceae</taxon>
        <taxon>Candidatus Methanoperedens</taxon>
    </lineage>
</organism>